<dbReference type="KEGG" id="mrob:HH214_18340"/>
<dbReference type="InterPro" id="IPR014914">
    <property type="entry name" value="RES_dom"/>
</dbReference>
<name>A0A7L5E3T6_9SPHI</name>
<sequence length="304" mass="34827">MLPEITLSDLKKRLDQLKKLNLSIISYPEIIDILNKEIILPILVTEVRAGNFIERIRINKGDEIFTTKQELSYRTDLENIKSFGRANSPGSSMFYGAVISSPIQLPRIVALAETDELLRSQEKGKVDKDILMTVSKWKITKNMRLAEIVFKKNRIATTPEIEKAYQFHLKAFRKNMPEEEVQKLISILEFYSEEFSKAEITTDADYKISAAYAESAFKTGNVQGIIYPSVRTDYEGSNVALLPKTVDEHLQFEEALIIHVQIRKKKVFLDNLYRTGIVATDTNILGWYKMESASEEVKNKFFGT</sequence>
<protein>
    <submittedName>
        <fullName evidence="2">RES family NAD+ phosphorylase</fullName>
    </submittedName>
</protein>
<dbReference type="Pfam" id="PF08808">
    <property type="entry name" value="RES"/>
    <property type="match status" value="1"/>
</dbReference>
<keyword evidence="3" id="KW-1185">Reference proteome</keyword>
<gene>
    <name evidence="2" type="ORF">HH214_18340</name>
</gene>
<reference evidence="2 3" key="1">
    <citation type="submission" date="2020-04" db="EMBL/GenBank/DDBJ databases">
        <title>Genome sequencing of novel species.</title>
        <authorList>
            <person name="Heo J."/>
            <person name="Kim S.-J."/>
            <person name="Kim J.-S."/>
            <person name="Hong S.-B."/>
            <person name="Kwon S.-W."/>
        </authorList>
    </citation>
    <scope>NUCLEOTIDE SEQUENCE [LARGE SCALE GENOMIC DNA]</scope>
    <source>
        <strain evidence="2 3">F39-2</strain>
    </source>
</reference>
<organism evidence="2 3">
    <name type="scientific">Mucilaginibacter robiniae</name>
    <dbReference type="NCBI Taxonomy" id="2728022"/>
    <lineage>
        <taxon>Bacteria</taxon>
        <taxon>Pseudomonadati</taxon>
        <taxon>Bacteroidota</taxon>
        <taxon>Sphingobacteriia</taxon>
        <taxon>Sphingobacteriales</taxon>
        <taxon>Sphingobacteriaceae</taxon>
        <taxon>Mucilaginibacter</taxon>
    </lineage>
</organism>
<evidence type="ECO:0000259" key="1">
    <source>
        <dbReference type="Pfam" id="PF08808"/>
    </source>
</evidence>
<evidence type="ECO:0000313" key="3">
    <source>
        <dbReference type="Proteomes" id="UP000503278"/>
    </source>
</evidence>
<feature type="domain" description="RES" evidence="1">
    <location>
        <begin position="145"/>
        <end position="247"/>
    </location>
</feature>
<proteinExistence type="predicted"/>
<dbReference type="AlphaFoldDB" id="A0A7L5E3T6"/>
<dbReference type="Proteomes" id="UP000503278">
    <property type="component" value="Chromosome"/>
</dbReference>
<dbReference type="RefSeq" id="WP_169610086.1">
    <property type="nucleotide sequence ID" value="NZ_CP051682.1"/>
</dbReference>
<evidence type="ECO:0000313" key="2">
    <source>
        <dbReference type="EMBL" id="QJD97691.1"/>
    </source>
</evidence>
<dbReference type="EMBL" id="CP051682">
    <property type="protein sequence ID" value="QJD97691.1"/>
    <property type="molecule type" value="Genomic_DNA"/>
</dbReference>
<accession>A0A7L5E3T6</accession>